<dbReference type="SMART" id="SM00855">
    <property type="entry name" value="PGAM"/>
    <property type="match status" value="1"/>
</dbReference>
<accession>A0ABT8GC47</accession>
<dbReference type="SUPFAM" id="SSF53254">
    <property type="entry name" value="Phosphoglycerate mutase-like"/>
    <property type="match status" value="1"/>
</dbReference>
<organism evidence="1 2">
    <name type="scientific">Demequina litoralis</name>
    <dbReference type="NCBI Taxonomy" id="3051660"/>
    <lineage>
        <taxon>Bacteria</taxon>
        <taxon>Bacillati</taxon>
        <taxon>Actinomycetota</taxon>
        <taxon>Actinomycetes</taxon>
        <taxon>Micrococcales</taxon>
        <taxon>Demequinaceae</taxon>
        <taxon>Demequina</taxon>
    </lineage>
</organism>
<dbReference type="EC" id="3.1.3.-" evidence="1"/>
<dbReference type="InterPro" id="IPR050275">
    <property type="entry name" value="PGM_Phosphatase"/>
</dbReference>
<evidence type="ECO:0000313" key="1">
    <source>
        <dbReference type="EMBL" id="MDN4476715.1"/>
    </source>
</evidence>
<dbReference type="RefSeq" id="WP_301135351.1">
    <property type="nucleotide sequence ID" value="NZ_JAUHPW010000011.1"/>
</dbReference>
<dbReference type="Pfam" id="PF00300">
    <property type="entry name" value="His_Phos_1"/>
    <property type="match status" value="1"/>
</dbReference>
<name>A0ABT8GC47_9MICO</name>
<evidence type="ECO:0000313" key="2">
    <source>
        <dbReference type="Proteomes" id="UP001172728"/>
    </source>
</evidence>
<dbReference type="Gene3D" id="3.40.50.1240">
    <property type="entry name" value="Phosphoglycerate mutase-like"/>
    <property type="match status" value="1"/>
</dbReference>
<dbReference type="PANTHER" id="PTHR48100:SF1">
    <property type="entry name" value="HISTIDINE PHOSPHATASE FAMILY PROTEIN-RELATED"/>
    <property type="match status" value="1"/>
</dbReference>
<dbReference type="GO" id="GO:0016787">
    <property type="term" value="F:hydrolase activity"/>
    <property type="evidence" value="ECO:0007669"/>
    <property type="project" value="UniProtKB-KW"/>
</dbReference>
<dbReference type="InterPro" id="IPR029033">
    <property type="entry name" value="His_PPase_superfam"/>
</dbReference>
<gene>
    <name evidence="1" type="ORF">QQX09_12710</name>
</gene>
<comment type="caution">
    <text evidence="1">The sequence shown here is derived from an EMBL/GenBank/DDBJ whole genome shotgun (WGS) entry which is preliminary data.</text>
</comment>
<protein>
    <submittedName>
        <fullName evidence="1">Histidine phosphatase family protein</fullName>
        <ecNumber evidence="1">3.1.3.-</ecNumber>
    </submittedName>
</protein>
<proteinExistence type="predicted"/>
<dbReference type="Proteomes" id="UP001172728">
    <property type="component" value="Unassembled WGS sequence"/>
</dbReference>
<keyword evidence="1" id="KW-0378">Hydrolase</keyword>
<keyword evidence="2" id="KW-1185">Reference proteome</keyword>
<sequence>MTVLVLMRHGRTGYNAEGRLQGSLDVPLGEEGRLQAREAAGVLHGTYGTPDRIVCSPLLRAADTAAELSALTGVPARPDARLTQRSYGEWEGLTLDEVRERWPREYDRRHQGLDPRIEGWGKATDVAARVAEGLAEACEGARLVVAVSHGSAIMLGSLALLGLDVHSTVLGKLPHAHWNVLESTGDRWSVARYGLSIASSLVDESADAD</sequence>
<dbReference type="EMBL" id="JAUHPW010000011">
    <property type="protein sequence ID" value="MDN4476715.1"/>
    <property type="molecule type" value="Genomic_DNA"/>
</dbReference>
<dbReference type="PANTHER" id="PTHR48100">
    <property type="entry name" value="BROAD-SPECIFICITY PHOSPHATASE YOR283W-RELATED"/>
    <property type="match status" value="1"/>
</dbReference>
<reference evidence="1" key="1">
    <citation type="submission" date="2023-06" db="EMBL/GenBank/DDBJ databases">
        <title>Sysu t00192.</title>
        <authorList>
            <person name="Gao L."/>
            <person name="Fang B.-Z."/>
            <person name="Li W.-J."/>
        </authorList>
    </citation>
    <scope>NUCLEOTIDE SEQUENCE</scope>
    <source>
        <strain evidence="1">SYSU T00192</strain>
    </source>
</reference>
<dbReference type="InterPro" id="IPR013078">
    <property type="entry name" value="His_Pase_superF_clade-1"/>
</dbReference>
<dbReference type="CDD" id="cd07067">
    <property type="entry name" value="HP_PGM_like"/>
    <property type="match status" value="1"/>
</dbReference>